<dbReference type="PANTHER" id="PTHR43289">
    <property type="entry name" value="MITOGEN-ACTIVATED PROTEIN KINASE KINASE KINASE 20-RELATED"/>
    <property type="match status" value="1"/>
</dbReference>
<dbReference type="Gene3D" id="1.25.40.10">
    <property type="entry name" value="Tetratricopeptide repeat domain"/>
    <property type="match status" value="1"/>
</dbReference>
<proteinExistence type="predicted"/>
<dbReference type="Proteomes" id="UP001139971">
    <property type="component" value="Unassembled WGS sequence"/>
</dbReference>
<evidence type="ECO:0000256" key="2">
    <source>
        <dbReference type="ARBA" id="ARBA00022527"/>
    </source>
</evidence>
<dbReference type="SUPFAM" id="SSF48452">
    <property type="entry name" value="TPR-like"/>
    <property type="match status" value="1"/>
</dbReference>
<dbReference type="PANTHER" id="PTHR43289:SF6">
    <property type="entry name" value="SERINE_THREONINE-PROTEIN KINASE NEKL-3"/>
    <property type="match status" value="1"/>
</dbReference>
<keyword evidence="6 7" id="KW-0067">ATP-binding</keyword>
<dbReference type="SUPFAM" id="SSF48439">
    <property type="entry name" value="Protein prenylyltransferase"/>
    <property type="match status" value="1"/>
</dbReference>
<dbReference type="InterPro" id="IPR008271">
    <property type="entry name" value="Ser/Thr_kinase_AS"/>
</dbReference>
<reference evidence="10" key="1">
    <citation type="submission" date="2023-02" db="EMBL/GenBank/DDBJ databases">
        <title>Tahibacter soli sp. nov. isolated from soil.</title>
        <authorList>
            <person name="Baek J.H."/>
            <person name="Lee J.K."/>
            <person name="Choi D.G."/>
            <person name="Jeon C.O."/>
        </authorList>
    </citation>
    <scope>NUCLEOTIDE SEQUENCE</scope>
    <source>
        <strain evidence="10">BL</strain>
    </source>
</reference>
<dbReference type="EC" id="2.7.11.1" evidence="1"/>
<feature type="transmembrane region" description="Helical" evidence="8">
    <location>
        <begin position="332"/>
        <end position="353"/>
    </location>
</feature>
<evidence type="ECO:0000256" key="6">
    <source>
        <dbReference type="ARBA" id="ARBA00022840"/>
    </source>
</evidence>
<sequence length="833" mass="89131">MIEIPGYRVLRPLGRGGMATVYLAMQESVDREVALKVMSPTLLADPTYGERFLREARIAAKLHHPHVVGIHDVGRHGDYFYIAMEYLSGGAVLDEDGRARDVPFALRVVREISKALHYANAKNFVHRDVKPDNILLREDGSSALTDFGIARANDSATRMTRTGAVVGTPHYMSPEQARGRTLDGRSDLYSLGIVMYELLVGRVPYHAEDSLAVGIMHITQPIPQLPNEYKALQPTLDRLLAKEPEQRFQDGAAVCAAIEAIERRFENGELQDLVRARPRTPPATLAVAAVPPSFGQRAEPSFGSIDDIAVDTPRGSDYRRAQQRERKGSGAGARWIFVGAFVFLIAAGGYALWRNQDKLRALLPRTELNDQLARGEAALKAGRLVGTNGDSARELFEAARSADSDNEIARGGLRRVGEALIAQATEATASRDFATARARLADARALLAGGPAVEKAEAELKRAESQGTQIVELFDRAEAALANGKLLGADGAVALYEKVIAADASSAPAQAGLRKAGAALAAQARELVAQGKLDDAAARIEDIARAIPSDPSIPNLRADLATARTAAGAAVDAQLAKAQELLRAGRITGTGENALALYQAVLAKDTNNAKARAGLGQVVQALVVQANAALDEDNATTADRLIRQAEQLAPNSADLAAAKGRLRELREQVEIAASRPVATPEQQQKVAGLLAAAEKAAAAGKLMLPPGESAYDRYRAALAIDGNNAQALAGLQDLPQRARDQFNVAVGEQKLDRARDLVETLAQLSPGDASLSTLRARLAEAWLDEADRRVGENRAQDARRALDAARDLAPYNPRLTVLEQKLRELGAGGSGFR</sequence>
<name>A0A9X3YH60_9GAMM</name>
<dbReference type="GO" id="GO:0004674">
    <property type="term" value="F:protein serine/threonine kinase activity"/>
    <property type="evidence" value="ECO:0007669"/>
    <property type="project" value="UniProtKB-KW"/>
</dbReference>
<dbReference type="FunFam" id="1.10.510.10:FF:000021">
    <property type="entry name" value="Serine/threonine protein kinase"/>
    <property type="match status" value="1"/>
</dbReference>
<feature type="binding site" evidence="7">
    <location>
        <position position="36"/>
    </location>
    <ligand>
        <name>ATP</name>
        <dbReference type="ChEBI" id="CHEBI:30616"/>
    </ligand>
</feature>
<evidence type="ECO:0000313" key="11">
    <source>
        <dbReference type="Proteomes" id="UP001139971"/>
    </source>
</evidence>
<evidence type="ECO:0000313" key="10">
    <source>
        <dbReference type="EMBL" id="MDC8011599.1"/>
    </source>
</evidence>
<dbReference type="EMBL" id="JAOVZO020000003">
    <property type="protein sequence ID" value="MDC8011599.1"/>
    <property type="molecule type" value="Genomic_DNA"/>
</dbReference>
<dbReference type="PROSITE" id="PS50011">
    <property type="entry name" value="PROTEIN_KINASE_DOM"/>
    <property type="match status" value="1"/>
</dbReference>
<dbReference type="Gene3D" id="1.10.510.10">
    <property type="entry name" value="Transferase(Phosphotransferase) domain 1"/>
    <property type="match status" value="1"/>
</dbReference>
<keyword evidence="4 7" id="KW-0547">Nucleotide-binding</keyword>
<accession>A0A9X3YH60</accession>
<dbReference type="InterPro" id="IPR011990">
    <property type="entry name" value="TPR-like_helical_dom_sf"/>
</dbReference>
<evidence type="ECO:0000256" key="5">
    <source>
        <dbReference type="ARBA" id="ARBA00022777"/>
    </source>
</evidence>
<organism evidence="10 11">
    <name type="scientific">Tahibacter soli</name>
    <dbReference type="NCBI Taxonomy" id="2983605"/>
    <lineage>
        <taxon>Bacteria</taxon>
        <taxon>Pseudomonadati</taxon>
        <taxon>Pseudomonadota</taxon>
        <taxon>Gammaproteobacteria</taxon>
        <taxon>Lysobacterales</taxon>
        <taxon>Rhodanobacteraceae</taxon>
        <taxon>Tahibacter</taxon>
    </lineage>
</organism>
<dbReference type="CDD" id="cd14014">
    <property type="entry name" value="STKc_PknB_like"/>
    <property type="match status" value="1"/>
</dbReference>
<evidence type="ECO:0000256" key="4">
    <source>
        <dbReference type="ARBA" id="ARBA00022741"/>
    </source>
</evidence>
<keyword evidence="8" id="KW-1133">Transmembrane helix</keyword>
<dbReference type="InterPro" id="IPR011009">
    <property type="entry name" value="Kinase-like_dom_sf"/>
</dbReference>
<dbReference type="PROSITE" id="PS00108">
    <property type="entry name" value="PROTEIN_KINASE_ST"/>
    <property type="match status" value="1"/>
</dbReference>
<keyword evidence="11" id="KW-1185">Reference proteome</keyword>
<comment type="caution">
    <text evidence="10">The sequence shown here is derived from an EMBL/GenBank/DDBJ whole genome shotgun (WGS) entry which is preliminary data.</text>
</comment>
<dbReference type="Gene3D" id="3.30.200.20">
    <property type="entry name" value="Phosphorylase Kinase, domain 1"/>
    <property type="match status" value="1"/>
</dbReference>
<dbReference type="InterPro" id="IPR017441">
    <property type="entry name" value="Protein_kinase_ATP_BS"/>
</dbReference>
<dbReference type="Pfam" id="PF00069">
    <property type="entry name" value="Pkinase"/>
    <property type="match status" value="1"/>
</dbReference>
<evidence type="ECO:0000256" key="7">
    <source>
        <dbReference type="PROSITE-ProRule" id="PRU10141"/>
    </source>
</evidence>
<keyword evidence="2" id="KW-0723">Serine/threonine-protein kinase</keyword>
<dbReference type="SMART" id="SM00220">
    <property type="entry name" value="S_TKc"/>
    <property type="match status" value="1"/>
</dbReference>
<keyword evidence="5 10" id="KW-0418">Kinase</keyword>
<evidence type="ECO:0000256" key="8">
    <source>
        <dbReference type="SAM" id="Phobius"/>
    </source>
</evidence>
<evidence type="ECO:0000256" key="1">
    <source>
        <dbReference type="ARBA" id="ARBA00012513"/>
    </source>
</evidence>
<keyword evidence="8" id="KW-0472">Membrane</keyword>
<keyword evidence="3" id="KW-0808">Transferase</keyword>
<dbReference type="RefSeq" id="WP_263542815.1">
    <property type="nucleotide sequence ID" value="NZ_JAOVZO020000003.1"/>
</dbReference>
<keyword evidence="8" id="KW-0812">Transmembrane</keyword>
<evidence type="ECO:0000259" key="9">
    <source>
        <dbReference type="PROSITE" id="PS50011"/>
    </source>
</evidence>
<feature type="domain" description="Protein kinase" evidence="9">
    <location>
        <begin position="7"/>
        <end position="261"/>
    </location>
</feature>
<dbReference type="InterPro" id="IPR000719">
    <property type="entry name" value="Prot_kinase_dom"/>
</dbReference>
<dbReference type="SUPFAM" id="SSF56112">
    <property type="entry name" value="Protein kinase-like (PK-like)"/>
    <property type="match status" value="1"/>
</dbReference>
<dbReference type="GO" id="GO:0005524">
    <property type="term" value="F:ATP binding"/>
    <property type="evidence" value="ECO:0007669"/>
    <property type="project" value="UniProtKB-UniRule"/>
</dbReference>
<dbReference type="PROSITE" id="PS00107">
    <property type="entry name" value="PROTEIN_KINASE_ATP"/>
    <property type="match status" value="1"/>
</dbReference>
<dbReference type="AlphaFoldDB" id="A0A9X3YH60"/>
<evidence type="ECO:0000256" key="3">
    <source>
        <dbReference type="ARBA" id="ARBA00022679"/>
    </source>
</evidence>
<gene>
    <name evidence="10" type="ORF">OD750_003460</name>
</gene>
<protein>
    <recommendedName>
        <fullName evidence="1">non-specific serine/threonine protein kinase</fullName>
        <ecNumber evidence="1">2.7.11.1</ecNumber>
    </recommendedName>
</protein>